<accession>E6PCD7</accession>
<evidence type="ECO:0000313" key="7">
    <source>
        <dbReference type="EMBL" id="CBH74121.1"/>
    </source>
</evidence>
<evidence type="ECO:0000256" key="5">
    <source>
        <dbReference type="ARBA" id="ARBA00023004"/>
    </source>
</evidence>
<name>E6PCD7_9ZZZZ</name>
<evidence type="ECO:0000259" key="6">
    <source>
        <dbReference type="PROSITE" id="PS51007"/>
    </source>
</evidence>
<evidence type="ECO:0000256" key="1">
    <source>
        <dbReference type="ARBA" id="ARBA00022448"/>
    </source>
</evidence>
<sequence length="84" mass="9166">MMQGDGSRGRSVYVQRCAACHGADARGTRLGPALHALKPSWNEKRIFAAIEEPEAPMPKLYPAQLTRRDLADVAAYIDGIAVEK</sequence>
<keyword evidence="4" id="KW-0249">Electron transport</keyword>
<dbReference type="Gene3D" id="1.10.760.10">
    <property type="entry name" value="Cytochrome c-like domain"/>
    <property type="match status" value="1"/>
</dbReference>
<feature type="domain" description="Cytochrome c" evidence="6">
    <location>
        <begin position="4"/>
        <end position="81"/>
    </location>
</feature>
<dbReference type="InterPro" id="IPR009056">
    <property type="entry name" value="Cyt_c-like_dom"/>
</dbReference>
<dbReference type="AlphaFoldDB" id="E6PCD7"/>
<keyword evidence="3" id="KW-0479">Metal-binding</keyword>
<keyword evidence="5" id="KW-0408">Iron</keyword>
<evidence type="ECO:0000256" key="4">
    <source>
        <dbReference type="ARBA" id="ARBA00022982"/>
    </source>
</evidence>
<dbReference type="GO" id="GO:0046872">
    <property type="term" value="F:metal ion binding"/>
    <property type="evidence" value="ECO:0007669"/>
    <property type="project" value="UniProtKB-KW"/>
</dbReference>
<keyword evidence="1" id="KW-0813">Transport</keyword>
<dbReference type="SUPFAM" id="SSF46626">
    <property type="entry name" value="Cytochrome c"/>
    <property type="match status" value="1"/>
</dbReference>
<proteinExistence type="predicted"/>
<dbReference type="GO" id="GO:0020037">
    <property type="term" value="F:heme binding"/>
    <property type="evidence" value="ECO:0007669"/>
    <property type="project" value="InterPro"/>
</dbReference>
<dbReference type="GO" id="GO:0009055">
    <property type="term" value="F:electron transfer activity"/>
    <property type="evidence" value="ECO:0007669"/>
    <property type="project" value="InterPro"/>
</dbReference>
<keyword evidence="2" id="KW-0349">Heme</keyword>
<dbReference type="InterPro" id="IPR036909">
    <property type="entry name" value="Cyt_c-like_dom_sf"/>
</dbReference>
<protein>
    <submittedName>
        <fullName evidence="7">Putative Cytochrome c</fullName>
    </submittedName>
</protein>
<dbReference type="PROSITE" id="PS51007">
    <property type="entry name" value="CYTC"/>
    <property type="match status" value="1"/>
</dbReference>
<dbReference type="PANTHER" id="PTHR37823:SF1">
    <property type="entry name" value="CYTOCHROME C-553-LIKE"/>
    <property type="match status" value="1"/>
</dbReference>
<dbReference type="EMBL" id="CABL01000001">
    <property type="protein sequence ID" value="CBH74121.1"/>
    <property type="molecule type" value="Genomic_DNA"/>
</dbReference>
<comment type="caution">
    <text evidence="7">The sequence shown here is derived from an EMBL/GenBank/DDBJ whole genome shotgun (WGS) entry which is preliminary data.</text>
</comment>
<dbReference type="PANTHER" id="PTHR37823">
    <property type="entry name" value="CYTOCHROME C-553-LIKE"/>
    <property type="match status" value="1"/>
</dbReference>
<dbReference type="Pfam" id="PF13442">
    <property type="entry name" value="Cytochrome_CBB3"/>
    <property type="match status" value="1"/>
</dbReference>
<dbReference type="InterPro" id="IPR051811">
    <property type="entry name" value="Cytochrome_c550/c551-like"/>
</dbReference>
<gene>
    <name evidence="7" type="ORF">CARN1_2008</name>
</gene>
<organism evidence="7">
    <name type="scientific">mine drainage metagenome</name>
    <dbReference type="NCBI Taxonomy" id="410659"/>
    <lineage>
        <taxon>unclassified sequences</taxon>
        <taxon>metagenomes</taxon>
        <taxon>ecological metagenomes</taxon>
    </lineage>
</organism>
<reference evidence="7" key="1">
    <citation type="submission" date="2009-10" db="EMBL/GenBank/DDBJ databases">
        <title>Diversity of trophic interactions inside an arsenic-rich microbial ecosystem.</title>
        <authorList>
            <person name="Bertin P.N."/>
            <person name="Heinrich-Salmeron A."/>
            <person name="Pelletier E."/>
            <person name="Goulhen-Chollet F."/>
            <person name="Arsene-Ploetze F."/>
            <person name="Gallien S."/>
            <person name="Calteau A."/>
            <person name="Vallenet D."/>
            <person name="Casiot C."/>
            <person name="Chane-Woon-Ming B."/>
            <person name="Giloteaux L."/>
            <person name="Barakat M."/>
            <person name="Bonnefoy V."/>
            <person name="Bruneel O."/>
            <person name="Chandler M."/>
            <person name="Cleiss J."/>
            <person name="Duran R."/>
            <person name="Elbaz-Poulichet F."/>
            <person name="Fonknechten N."/>
            <person name="Lauga B."/>
            <person name="Mornico D."/>
            <person name="Ortet P."/>
            <person name="Schaeffer C."/>
            <person name="Siguier P."/>
            <person name="Alexander Thil Smith A."/>
            <person name="Van Dorsselaer A."/>
            <person name="Weissenbach J."/>
            <person name="Medigue C."/>
            <person name="Le Paslier D."/>
        </authorList>
    </citation>
    <scope>NUCLEOTIDE SEQUENCE</scope>
</reference>
<evidence type="ECO:0000256" key="3">
    <source>
        <dbReference type="ARBA" id="ARBA00022723"/>
    </source>
</evidence>
<evidence type="ECO:0000256" key="2">
    <source>
        <dbReference type="ARBA" id="ARBA00022617"/>
    </source>
</evidence>